<dbReference type="AlphaFoldDB" id="S2LPU5"/>
<evidence type="ECO:0000313" key="2">
    <source>
        <dbReference type="Proteomes" id="UP000003233"/>
    </source>
</evidence>
<dbReference type="HOGENOM" id="CLU_1243828_0_0_0"/>
<organism evidence="1 2">
    <name type="scientific">Fusobacterium ulcerans 12-1B</name>
    <dbReference type="NCBI Taxonomy" id="457404"/>
    <lineage>
        <taxon>Bacteria</taxon>
        <taxon>Fusobacteriati</taxon>
        <taxon>Fusobacteriota</taxon>
        <taxon>Fusobacteriia</taxon>
        <taxon>Fusobacteriales</taxon>
        <taxon>Fusobacteriaceae</taxon>
        <taxon>Fusobacterium</taxon>
    </lineage>
</organism>
<dbReference type="PATRIC" id="fig|457404.5.peg.2419"/>
<keyword evidence="2" id="KW-1185">Reference proteome</keyword>
<reference evidence="1 2" key="1">
    <citation type="submission" date="2012-07" db="EMBL/GenBank/DDBJ databases">
        <title>The Genome Sequence of Fusobacterium ulcerans 12_1B.</title>
        <authorList>
            <consortium name="The Broad Institute Genome Sequencing Platform"/>
            <person name="Earl A."/>
            <person name="Ward D."/>
            <person name="Feldgarden M."/>
            <person name="Gevers D."/>
            <person name="Strauss J."/>
            <person name="Ambrose C.E."/>
            <person name="Allen-Vercoe E."/>
            <person name="Walker B."/>
            <person name="Young S.K."/>
            <person name="Zeng Q."/>
            <person name="Gargeya S."/>
            <person name="Fitzgerald M."/>
            <person name="Haas B."/>
            <person name="Abouelleil A."/>
            <person name="Alvarado L."/>
            <person name="Arachchi H.M."/>
            <person name="Berlin A.M."/>
            <person name="Chapman S.B."/>
            <person name="Goldberg J."/>
            <person name="Griggs A."/>
            <person name="Gujja S."/>
            <person name="Hansen M."/>
            <person name="Howarth C."/>
            <person name="Imamovic A."/>
            <person name="Larimer J."/>
            <person name="McCowen C."/>
            <person name="Montmayeur A."/>
            <person name="Murphy C."/>
            <person name="Neiman D."/>
            <person name="Pearson M."/>
            <person name="Priest M."/>
            <person name="Roberts A."/>
            <person name="Saif S."/>
            <person name="Shea T."/>
            <person name="Sisk P."/>
            <person name="Sykes S."/>
            <person name="Wortman J."/>
            <person name="Nusbaum C."/>
            <person name="Birren B."/>
        </authorList>
    </citation>
    <scope>NUCLEOTIDE SEQUENCE [LARGE SCALE GENOMIC DNA]</scope>
    <source>
        <strain evidence="1 2">12_1B</strain>
    </source>
</reference>
<sequence length="222" mass="26760">MDKENIIKFISKETIEIKKKFLALNTFYTKSYELTITDLDENDKFAAIMLSYFSYYERFVKIIYDKIFNFINHLKKREKIYPKEFDSLAFLYCKIGEKKNKIRQFQFFMNQKFLDSFNVDKFFKDNQKLENIRHLLELNCIIANTQKEEYITAEFYSSVGKVENLDINGKLEKLEELYKLRNDRIHGSFVMQTDEIKDIFELFNFSITILSNSIIDVLEKNF</sequence>
<accession>S2LPU5</accession>
<protein>
    <submittedName>
        <fullName evidence="1">Uncharacterized protein</fullName>
    </submittedName>
</protein>
<proteinExistence type="predicted"/>
<dbReference type="Proteomes" id="UP000003233">
    <property type="component" value="Unassembled WGS sequence"/>
</dbReference>
<dbReference type="RefSeq" id="WP_016361871.1">
    <property type="nucleotide sequence ID" value="NZ_KE161009.1"/>
</dbReference>
<gene>
    <name evidence="1" type="ORF">HMPREF0402_04226</name>
</gene>
<name>S2LPU5_9FUSO</name>
<evidence type="ECO:0000313" key="1">
    <source>
        <dbReference type="EMBL" id="EPC09048.1"/>
    </source>
</evidence>
<comment type="caution">
    <text evidence="1">The sequence shown here is derived from an EMBL/GenBank/DDBJ whole genome shotgun (WGS) entry which is preliminary data.</text>
</comment>
<dbReference type="EMBL" id="AGWJ02000022">
    <property type="protein sequence ID" value="EPC09048.1"/>
    <property type="molecule type" value="Genomic_DNA"/>
</dbReference>